<organism evidence="7 8">
    <name type="scientific">Acer saccharum</name>
    <name type="common">Sugar maple</name>
    <dbReference type="NCBI Taxonomy" id="4024"/>
    <lineage>
        <taxon>Eukaryota</taxon>
        <taxon>Viridiplantae</taxon>
        <taxon>Streptophyta</taxon>
        <taxon>Embryophyta</taxon>
        <taxon>Tracheophyta</taxon>
        <taxon>Spermatophyta</taxon>
        <taxon>Magnoliopsida</taxon>
        <taxon>eudicotyledons</taxon>
        <taxon>Gunneridae</taxon>
        <taxon>Pentapetalae</taxon>
        <taxon>rosids</taxon>
        <taxon>malvids</taxon>
        <taxon>Sapindales</taxon>
        <taxon>Sapindaceae</taxon>
        <taxon>Hippocastanoideae</taxon>
        <taxon>Acereae</taxon>
        <taxon>Acer</taxon>
    </lineage>
</organism>
<comment type="similarity">
    <text evidence="1">Belongs to the LOG family.</text>
</comment>
<dbReference type="GO" id="GO:0009691">
    <property type="term" value="P:cytokinin biosynthetic process"/>
    <property type="evidence" value="ECO:0007669"/>
    <property type="project" value="UniProtKB-KW"/>
</dbReference>
<dbReference type="Pfam" id="PF03641">
    <property type="entry name" value="Lysine_decarbox"/>
    <property type="match status" value="1"/>
</dbReference>
<comment type="catalytic activity">
    <reaction evidence="5">
        <text>N(6)-(dimethylallyl)adenosine 5'-phosphate + H2O = N(6)-dimethylallyladenine + D-ribose 5-phosphate</text>
        <dbReference type="Rhea" id="RHEA:48560"/>
        <dbReference type="ChEBI" id="CHEBI:15377"/>
        <dbReference type="ChEBI" id="CHEBI:17660"/>
        <dbReference type="ChEBI" id="CHEBI:57526"/>
        <dbReference type="ChEBI" id="CHEBI:78346"/>
        <dbReference type="EC" id="3.2.2.n1"/>
    </reaction>
</comment>
<reference evidence="7" key="2">
    <citation type="submission" date="2023-06" db="EMBL/GenBank/DDBJ databases">
        <authorList>
            <person name="Swenson N.G."/>
            <person name="Wegrzyn J.L."/>
            <person name="Mcevoy S.L."/>
        </authorList>
    </citation>
    <scope>NUCLEOTIDE SEQUENCE</scope>
    <source>
        <strain evidence="7">NS2018</strain>
        <tissue evidence="7">Leaf</tissue>
    </source>
</reference>
<evidence type="ECO:0000313" key="7">
    <source>
        <dbReference type="EMBL" id="KAK0592605.1"/>
    </source>
</evidence>
<comment type="caution">
    <text evidence="7">The sequence shown here is derived from an EMBL/GenBank/DDBJ whole genome shotgun (WGS) entry which is preliminary data.</text>
</comment>
<dbReference type="Proteomes" id="UP001168877">
    <property type="component" value="Unassembled WGS sequence"/>
</dbReference>
<comment type="function">
    <text evidence="4">Cytokinin-activating enzyme working in the direct activation pathway. Phosphoribohydrolase that converts inactive cytokinin nucleotides to the biologically active free-base forms.</text>
</comment>
<reference evidence="7" key="1">
    <citation type="journal article" date="2022" name="Plant J.">
        <title>Strategies of tolerance reflected in two North American maple genomes.</title>
        <authorList>
            <person name="McEvoy S.L."/>
            <person name="Sezen U.U."/>
            <person name="Trouern-Trend A."/>
            <person name="McMahon S.M."/>
            <person name="Schaberg P.G."/>
            <person name="Yang J."/>
            <person name="Wegrzyn J.L."/>
            <person name="Swenson N.G."/>
        </authorList>
    </citation>
    <scope>NUCLEOTIDE SEQUENCE</scope>
    <source>
        <strain evidence="7">NS2018</strain>
    </source>
</reference>
<gene>
    <name evidence="7" type="ORF">LWI29_022186</name>
</gene>
<dbReference type="PANTHER" id="PTHR31223:SF70">
    <property type="entry name" value="LOG FAMILY PROTEIN YJL055W"/>
    <property type="match status" value="1"/>
</dbReference>
<evidence type="ECO:0000313" key="8">
    <source>
        <dbReference type="Proteomes" id="UP001168877"/>
    </source>
</evidence>
<dbReference type="Gene3D" id="3.40.50.450">
    <property type="match status" value="1"/>
</dbReference>
<dbReference type="InterPro" id="IPR031100">
    <property type="entry name" value="LOG_fam"/>
</dbReference>
<dbReference type="PANTHER" id="PTHR31223">
    <property type="entry name" value="LOG FAMILY PROTEIN YJL055W"/>
    <property type="match status" value="1"/>
</dbReference>
<keyword evidence="3" id="KW-0203">Cytokinin biosynthesis</keyword>
<protein>
    <recommendedName>
        <fullName evidence="2">cytokinin riboside 5'-monophosphate phosphoribohydrolase</fullName>
        <ecNumber evidence="2">3.2.2.n1</ecNumber>
    </recommendedName>
</protein>
<dbReference type="EMBL" id="JAUESC010000380">
    <property type="protein sequence ID" value="KAK0592605.1"/>
    <property type="molecule type" value="Genomic_DNA"/>
</dbReference>
<comment type="catalytic activity">
    <reaction evidence="6">
        <text>9-ribosyl-trans-zeatin 5'-phosphate + H2O = trans-zeatin + D-ribose 5-phosphate</text>
        <dbReference type="Rhea" id="RHEA:48564"/>
        <dbReference type="ChEBI" id="CHEBI:15377"/>
        <dbReference type="ChEBI" id="CHEBI:16522"/>
        <dbReference type="ChEBI" id="CHEBI:78346"/>
        <dbReference type="ChEBI" id="CHEBI:87947"/>
        <dbReference type="EC" id="3.2.2.n1"/>
    </reaction>
</comment>
<sequence length="120" mass="12816">MDKTSSHRFTNICVFCGSSSGKDEGFEETVKNLGKVLAEKRIHLVYRGGSLGLIGCMSKVANEGGSQILCIIPKALATCGIIGDIVGEEKIISSMHERKTEMLDNADAFIVLPNGLGTLE</sequence>
<proteinExistence type="inferred from homology"/>
<dbReference type="GO" id="GO:0016799">
    <property type="term" value="F:hydrolase activity, hydrolyzing N-glycosyl compounds"/>
    <property type="evidence" value="ECO:0007669"/>
    <property type="project" value="TreeGrafter"/>
</dbReference>
<dbReference type="GO" id="GO:0005829">
    <property type="term" value="C:cytosol"/>
    <property type="evidence" value="ECO:0007669"/>
    <property type="project" value="TreeGrafter"/>
</dbReference>
<keyword evidence="8" id="KW-1185">Reference proteome</keyword>
<evidence type="ECO:0000256" key="4">
    <source>
        <dbReference type="ARBA" id="ARBA00024884"/>
    </source>
</evidence>
<dbReference type="AlphaFoldDB" id="A0AA39SMN8"/>
<name>A0AA39SMN8_ACESA</name>
<dbReference type="SUPFAM" id="SSF102405">
    <property type="entry name" value="MCP/YpsA-like"/>
    <property type="match status" value="1"/>
</dbReference>
<evidence type="ECO:0000256" key="3">
    <source>
        <dbReference type="ARBA" id="ARBA00022712"/>
    </source>
</evidence>
<evidence type="ECO:0000256" key="6">
    <source>
        <dbReference type="ARBA" id="ARBA00049153"/>
    </source>
</evidence>
<evidence type="ECO:0000256" key="1">
    <source>
        <dbReference type="ARBA" id="ARBA00006763"/>
    </source>
</evidence>
<evidence type="ECO:0000256" key="5">
    <source>
        <dbReference type="ARBA" id="ARBA00047718"/>
    </source>
</evidence>
<dbReference type="GO" id="GO:0005634">
    <property type="term" value="C:nucleus"/>
    <property type="evidence" value="ECO:0007669"/>
    <property type="project" value="TreeGrafter"/>
</dbReference>
<dbReference type="EC" id="3.2.2.n1" evidence="2"/>
<accession>A0AA39SMN8</accession>
<evidence type="ECO:0000256" key="2">
    <source>
        <dbReference type="ARBA" id="ARBA00012205"/>
    </source>
</evidence>